<dbReference type="EMBL" id="MU251840">
    <property type="protein sequence ID" value="KAG9228923.1"/>
    <property type="molecule type" value="Genomic_DNA"/>
</dbReference>
<evidence type="ECO:0000313" key="2">
    <source>
        <dbReference type="EMBL" id="KAG9228923.1"/>
    </source>
</evidence>
<proteinExistence type="predicted"/>
<keyword evidence="3" id="KW-1185">Reference proteome</keyword>
<feature type="region of interest" description="Disordered" evidence="1">
    <location>
        <begin position="26"/>
        <end position="48"/>
    </location>
</feature>
<dbReference type="OrthoDB" id="5422613at2759"/>
<dbReference type="Proteomes" id="UP000824998">
    <property type="component" value="Unassembled WGS sequence"/>
</dbReference>
<protein>
    <submittedName>
        <fullName evidence="2">Uncharacterized protein</fullName>
    </submittedName>
</protein>
<comment type="caution">
    <text evidence="2">The sequence shown here is derived from an EMBL/GenBank/DDBJ whole genome shotgun (WGS) entry which is preliminary data.</text>
</comment>
<name>A0A9P7Y7R7_9HELO</name>
<evidence type="ECO:0000313" key="3">
    <source>
        <dbReference type="Proteomes" id="UP000824998"/>
    </source>
</evidence>
<dbReference type="AlphaFoldDB" id="A0A9P7Y7R7"/>
<reference evidence="2" key="1">
    <citation type="journal article" date="2021" name="IMA Fungus">
        <title>Genomic characterization of three marine fungi, including Emericellopsis atlantica sp. nov. with signatures of a generalist lifestyle and marine biomass degradation.</title>
        <authorList>
            <person name="Hagestad O.C."/>
            <person name="Hou L."/>
            <person name="Andersen J.H."/>
            <person name="Hansen E.H."/>
            <person name="Altermark B."/>
            <person name="Li C."/>
            <person name="Kuhnert E."/>
            <person name="Cox R.J."/>
            <person name="Crous P.W."/>
            <person name="Spatafora J.W."/>
            <person name="Lail K."/>
            <person name="Amirebrahimi M."/>
            <person name="Lipzen A."/>
            <person name="Pangilinan J."/>
            <person name="Andreopoulos W."/>
            <person name="Hayes R.D."/>
            <person name="Ng V."/>
            <person name="Grigoriev I.V."/>
            <person name="Jackson S.A."/>
            <person name="Sutton T.D.S."/>
            <person name="Dobson A.D.W."/>
            <person name="Rama T."/>
        </authorList>
    </citation>
    <scope>NUCLEOTIDE SEQUENCE</scope>
    <source>
        <strain evidence="2">TRa018bII</strain>
    </source>
</reference>
<accession>A0A9P7Y7R7</accession>
<gene>
    <name evidence="2" type="ORF">BJ875DRAFT_446427</name>
</gene>
<evidence type="ECO:0000256" key="1">
    <source>
        <dbReference type="SAM" id="MobiDB-lite"/>
    </source>
</evidence>
<sequence length="253" mass="28931">MHPKRDRSRSIIDLTSDGPELALRAAYASESDPKRTKPNVPNKRSHMSDLLKDALKTMTHEELRTAMLDLCVFHDPNGTVKAALEKEVLVKGNNIVRYHEDTEIEDRGDLEESEFEVDDDSDQASADVTRVTQKRRARMDSINVVCGVPEKKKDRGCKTTKHKCVYNTIIDPRLERKSWARCADCGKNFDENDEVEGGCIGEHTAVLLKANRYLEKGELEPDGESDFWDDHDERCHRRIETLVDDPDFVDKMM</sequence>
<organism evidence="2 3">
    <name type="scientific">Amylocarpus encephaloides</name>
    <dbReference type="NCBI Taxonomy" id="45428"/>
    <lineage>
        <taxon>Eukaryota</taxon>
        <taxon>Fungi</taxon>
        <taxon>Dikarya</taxon>
        <taxon>Ascomycota</taxon>
        <taxon>Pezizomycotina</taxon>
        <taxon>Leotiomycetes</taxon>
        <taxon>Helotiales</taxon>
        <taxon>Helotiales incertae sedis</taxon>
        <taxon>Amylocarpus</taxon>
    </lineage>
</organism>